<dbReference type="OrthoDB" id="9811967at2"/>
<evidence type="ECO:0000313" key="11">
    <source>
        <dbReference type="Proteomes" id="UP000265926"/>
    </source>
</evidence>
<gene>
    <name evidence="9 10" type="primary">cobD</name>
    <name evidence="10" type="ORF">D1614_12495</name>
</gene>
<evidence type="ECO:0000256" key="6">
    <source>
        <dbReference type="ARBA" id="ARBA00022692"/>
    </source>
</evidence>
<keyword evidence="7 9" id="KW-1133">Transmembrane helix</keyword>
<dbReference type="AlphaFoldDB" id="A0A399SZ04"/>
<comment type="pathway">
    <text evidence="2 9">Cofactor biosynthesis; adenosylcobalamin biosynthesis.</text>
</comment>
<comment type="caution">
    <text evidence="9">Lacks conserved residue(s) required for the propagation of feature annotation.</text>
</comment>
<keyword evidence="4 9" id="KW-1003">Cell membrane</keyword>
<evidence type="ECO:0000256" key="8">
    <source>
        <dbReference type="ARBA" id="ARBA00023136"/>
    </source>
</evidence>
<comment type="function">
    <text evidence="9">Converts cobyric acid to cobinamide by the addition of aminopropanol on the F carboxylic group.</text>
</comment>
<organism evidence="10 11">
    <name type="scientific">Maribellus luteus</name>
    <dbReference type="NCBI Taxonomy" id="2305463"/>
    <lineage>
        <taxon>Bacteria</taxon>
        <taxon>Pseudomonadati</taxon>
        <taxon>Bacteroidota</taxon>
        <taxon>Bacteroidia</taxon>
        <taxon>Marinilabiliales</taxon>
        <taxon>Prolixibacteraceae</taxon>
        <taxon>Maribellus</taxon>
    </lineage>
</organism>
<accession>A0A399SZ04</accession>
<protein>
    <recommendedName>
        <fullName evidence="9">Cobalamin biosynthesis protein CobD</fullName>
    </recommendedName>
</protein>
<evidence type="ECO:0000256" key="1">
    <source>
        <dbReference type="ARBA" id="ARBA00004651"/>
    </source>
</evidence>
<name>A0A399SZ04_9BACT</name>
<sequence>MWTWNTFTKAFKLIDFPEIVYPLLAGFVLDLLIGDPHWLPHPVRWFGWLISKGEAQLNKGDGRRWKGAFLTLVLVLFVFFVLWLGLKLLPEKSVVFYVITSVFVFYGLANRSLIYESLLVIRRLKSEGIKAGRKQLSMIVGRDTRNLDEQQIRTAVLETLAENLSDGVIAPLFYYALGGIPGMLAYKMVNTLDSMIGYKSERYRDFGFFAAHLDDVLNFVPARLTAFLMVLVTFSRRGFQYLFRFGRQHSSPNAGYPEAALAGILNARFGGPNMYHGKWVNKPFIGENPRKLTDSDIYKTCRINFAVAAVFVLVICIFYVSIFRIL</sequence>
<dbReference type="GO" id="GO:0048472">
    <property type="term" value="F:threonine-phosphate decarboxylase activity"/>
    <property type="evidence" value="ECO:0007669"/>
    <property type="project" value="InterPro"/>
</dbReference>
<keyword evidence="6 9" id="KW-0812">Transmembrane</keyword>
<comment type="caution">
    <text evidence="10">The sequence shown here is derived from an EMBL/GenBank/DDBJ whole genome shotgun (WGS) entry which is preliminary data.</text>
</comment>
<proteinExistence type="inferred from homology"/>
<feature type="transmembrane region" description="Helical" evidence="9">
    <location>
        <begin position="67"/>
        <end position="88"/>
    </location>
</feature>
<dbReference type="GO" id="GO:0015420">
    <property type="term" value="F:ABC-type vitamin B12 transporter activity"/>
    <property type="evidence" value="ECO:0007669"/>
    <property type="project" value="UniProtKB-UniRule"/>
</dbReference>
<evidence type="ECO:0000256" key="7">
    <source>
        <dbReference type="ARBA" id="ARBA00022989"/>
    </source>
</evidence>
<dbReference type="InterPro" id="IPR004485">
    <property type="entry name" value="Cobalamin_biosynth_CobD/CbiB"/>
</dbReference>
<evidence type="ECO:0000256" key="4">
    <source>
        <dbReference type="ARBA" id="ARBA00022475"/>
    </source>
</evidence>
<evidence type="ECO:0000313" key="10">
    <source>
        <dbReference type="EMBL" id="RIJ47939.1"/>
    </source>
</evidence>
<keyword evidence="5 9" id="KW-0169">Cobalamin biosynthesis</keyword>
<keyword evidence="11" id="KW-1185">Reference proteome</keyword>
<feature type="transmembrane region" description="Helical" evidence="9">
    <location>
        <begin position="94"/>
        <end position="114"/>
    </location>
</feature>
<evidence type="ECO:0000256" key="3">
    <source>
        <dbReference type="ARBA" id="ARBA00006263"/>
    </source>
</evidence>
<evidence type="ECO:0000256" key="5">
    <source>
        <dbReference type="ARBA" id="ARBA00022573"/>
    </source>
</evidence>
<keyword evidence="8 9" id="KW-0472">Membrane</keyword>
<feature type="transmembrane region" description="Helical" evidence="9">
    <location>
        <begin position="172"/>
        <end position="189"/>
    </location>
</feature>
<dbReference type="PANTHER" id="PTHR34308">
    <property type="entry name" value="COBALAMIN BIOSYNTHESIS PROTEIN CBIB"/>
    <property type="match status" value="1"/>
</dbReference>
<dbReference type="GO" id="GO:0009236">
    <property type="term" value="P:cobalamin biosynthetic process"/>
    <property type="evidence" value="ECO:0007669"/>
    <property type="project" value="UniProtKB-UniRule"/>
</dbReference>
<evidence type="ECO:0000256" key="9">
    <source>
        <dbReference type="HAMAP-Rule" id="MF_00024"/>
    </source>
</evidence>
<dbReference type="PANTHER" id="PTHR34308:SF1">
    <property type="entry name" value="COBALAMIN BIOSYNTHESIS PROTEIN CBIB"/>
    <property type="match status" value="1"/>
</dbReference>
<dbReference type="NCBIfam" id="TIGR00380">
    <property type="entry name" value="cobal_cbiB"/>
    <property type="match status" value="1"/>
</dbReference>
<reference evidence="10 11" key="1">
    <citation type="submission" date="2018-08" db="EMBL/GenBank/DDBJ databases">
        <title>Pallidiluteibacterium maritimus gen. nov., sp. nov., isolated from coastal sediment.</title>
        <authorList>
            <person name="Zhou L.Y."/>
        </authorList>
    </citation>
    <scope>NUCLEOTIDE SEQUENCE [LARGE SCALE GENOMIC DNA]</scope>
    <source>
        <strain evidence="10 11">XSD2</strain>
    </source>
</reference>
<dbReference type="GO" id="GO:0005886">
    <property type="term" value="C:plasma membrane"/>
    <property type="evidence" value="ECO:0007669"/>
    <property type="project" value="UniProtKB-SubCell"/>
</dbReference>
<dbReference type="Pfam" id="PF03186">
    <property type="entry name" value="CobD_Cbib"/>
    <property type="match status" value="1"/>
</dbReference>
<dbReference type="EMBL" id="QWGR01000006">
    <property type="protein sequence ID" value="RIJ47939.1"/>
    <property type="molecule type" value="Genomic_DNA"/>
</dbReference>
<comment type="similarity">
    <text evidence="3 9">Belongs to the CobD/CbiB family.</text>
</comment>
<dbReference type="HAMAP" id="MF_00024">
    <property type="entry name" value="CobD_CbiB"/>
    <property type="match status" value="1"/>
</dbReference>
<feature type="transmembrane region" description="Helical" evidence="9">
    <location>
        <begin position="305"/>
        <end position="325"/>
    </location>
</feature>
<dbReference type="UniPathway" id="UPA00148"/>
<comment type="subcellular location">
    <subcellularLocation>
        <location evidence="1 9">Cell membrane</location>
        <topology evidence="1 9">Multi-pass membrane protein</topology>
    </subcellularLocation>
</comment>
<dbReference type="Proteomes" id="UP000265926">
    <property type="component" value="Unassembled WGS sequence"/>
</dbReference>
<evidence type="ECO:0000256" key="2">
    <source>
        <dbReference type="ARBA" id="ARBA00004953"/>
    </source>
</evidence>